<accession>A0A815X9M9</accession>
<proteinExistence type="predicted"/>
<sequence>INTYIYQLNNTTYSSKNVESTISNLGRRYYTKEECEMLEAIREYRPKLEELVTQQDLQALANEINGIPTQVPPQPSTQASFEYLPNTKNIPNQTSSSQTTGKQHT</sequence>
<protein>
    <submittedName>
        <fullName evidence="2">Uncharacterized protein</fullName>
    </submittedName>
</protein>
<feature type="compositionally biased region" description="Polar residues" evidence="1">
    <location>
        <begin position="76"/>
        <end position="105"/>
    </location>
</feature>
<comment type="caution">
    <text evidence="2">The sequence shown here is derived from an EMBL/GenBank/DDBJ whole genome shotgun (WGS) entry which is preliminary data.</text>
</comment>
<evidence type="ECO:0000313" key="2">
    <source>
        <dbReference type="EMBL" id="CAF1554749.1"/>
    </source>
</evidence>
<organism evidence="2 3">
    <name type="scientific">Adineta ricciae</name>
    <name type="common">Rotifer</name>
    <dbReference type="NCBI Taxonomy" id="249248"/>
    <lineage>
        <taxon>Eukaryota</taxon>
        <taxon>Metazoa</taxon>
        <taxon>Spiralia</taxon>
        <taxon>Gnathifera</taxon>
        <taxon>Rotifera</taxon>
        <taxon>Eurotatoria</taxon>
        <taxon>Bdelloidea</taxon>
        <taxon>Adinetida</taxon>
        <taxon>Adinetidae</taxon>
        <taxon>Adineta</taxon>
    </lineage>
</organism>
<name>A0A815X9M9_ADIRI</name>
<dbReference type="EMBL" id="CAJNOJ010001782">
    <property type="protein sequence ID" value="CAF1554749.1"/>
    <property type="molecule type" value="Genomic_DNA"/>
</dbReference>
<dbReference type="AlphaFoldDB" id="A0A815X9M9"/>
<feature type="region of interest" description="Disordered" evidence="1">
    <location>
        <begin position="66"/>
        <end position="105"/>
    </location>
</feature>
<feature type="non-terminal residue" evidence="2">
    <location>
        <position position="1"/>
    </location>
</feature>
<reference evidence="2" key="1">
    <citation type="submission" date="2021-02" db="EMBL/GenBank/DDBJ databases">
        <authorList>
            <person name="Nowell W R."/>
        </authorList>
    </citation>
    <scope>NUCLEOTIDE SEQUENCE</scope>
</reference>
<dbReference type="Proteomes" id="UP000663852">
    <property type="component" value="Unassembled WGS sequence"/>
</dbReference>
<evidence type="ECO:0000256" key="1">
    <source>
        <dbReference type="SAM" id="MobiDB-lite"/>
    </source>
</evidence>
<evidence type="ECO:0000313" key="3">
    <source>
        <dbReference type="Proteomes" id="UP000663852"/>
    </source>
</evidence>
<gene>
    <name evidence="2" type="ORF">EDS130_LOCUS46235</name>
</gene>